<keyword evidence="3" id="KW-1185">Reference proteome</keyword>
<gene>
    <name evidence="2" type="ORF">EVAR_102628_1</name>
</gene>
<dbReference type="AlphaFoldDB" id="A0A4C1TUT3"/>
<evidence type="ECO:0000256" key="1">
    <source>
        <dbReference type="SAM" id="MobiDB-lite"/>
    </source>
</evidence>
<comment type="caution">
    <text evidence="2">The sequence shown here is derived from an EMBL/GenBank/DDBJ whole genome shotgun (WGS) entry which is preliminary data.</text>
</comment>
<protein>
    <submittedName>
        <fullName evidence="2">Uncharacterized protein</fullName>
    </submittedName>
</protein>
<evidence type="ECO:0000313" key="3">
    <source>
        <dbReference type="Proteomes" id="UP000299102"/>
    </source>
</evidence>
<feature type="region of interest" description="Disordered" evidence="1">
    <location>
        <begin position="52"/>
        <end position="71"/>
    </location>
</feature>
<name>A0A4C1TUT3_EUMVA</name>
<feature type="compositionally biased region" description="Basic and acidic residues" evidence="1">
    <location>
        <begin position="53"/>
        <end position="63"/>
    </location>
</feature>
<reference evidence="2 3" key="1">
    <citation type="journal article" date="2019" name="Commun. Biol.">
        <title>The bagworm genome reveals a unique fibroin gene that provides high tensile strength.</title>
        <authorList>
            <person name="Kono N."/>
            <person name="Nakamura H."/>
            <person name="Ohtoshi R."/>
            <person name="Tomita M."/>
            <person name="Numata K."/>
            <person name="Arakawa K."/>
        </authorList>
    </citation>
    <scope>NUCLEOTIDE SEQUENCE [LARGE SCALE GENOMIC DNA]</scope>
</reference>
<dbReference type="EMBL" id="BGZK01000090">
    <property type="protein sequence ID" value="GBP17769.1"/>
    <property type="molecule type" value="Genomic_DNA"/>
</dbReference>
<evidence type="ECO:0000313" key="2">
    <source>
        <dbReference type="EMBL" id="GBP17769.1"/>
    </source>
</evidence>
<dbReference type="Proteomes" id="UP000299102">
    <property type="component" value="Unassembled WGS sequence"/>
</dbReference>
<accession>A0A4C1TUT3</accession>
<proteinExistence type="predicted"/>
<sequence>MEGSTTITFDNLIRTKLETLELGKHQNRRAFMKRVTAIGETKDRTMCTWESSEIEHRDRDGNKNRKPNLGRNRFAAYDLQPYPSAGVRVGVKADSAAGGGVATGPTQKGRNLLCPYGQKTFLQTVSSLQQGVKESCQQRGCTSTAAPDRVTNKLPAYLSTSVLWPSGREPVILDPVQRTALALWFFWLSTGAFEQRHASGPFFCVLLRIVRGDRGVAAENMRSYRAIQKPPAAMIERGESRYTEGRVVQCSGRECSASRYSGNL</sequence>
<organism evidence="2 3">
    <name type="scientific">Eumeta variegata</name>
    <name type="common">Bagworm moth</name>
    <name type="synonym">Eumeta japonica</name>
    <dbReference type="NCBI Taxonomy" id="151549"/>
    <lineage>
        <taxon>Eukaryota</taxon>
        <taxon>Metazoa</taxon>
        <taxon>Ecdysozoa</taxon>
        <taxon>Arthropoda</taxon>
        <taxon>Hexapoda</taxon>
        <taxon>Insecta</taxon>
        <taxon>Pterygota</taxon>
        <taxon>Neoptera</taxon>
        <taxon>Endopterygota</taxon>
        <taxon>Lepidoptera</taxon>
        <taxon>Glossata</taxon>
        <taxon>Ditrysia</taxon>
        <taxon>Tineoidea</taxon>
        <taxon>Psychidae</taxon>
        <taxon>Oiketicinae</taxon>
        <taxon>Eumeta</taxon>
    </lineage>
</organism>